<keyword evidence="1" id="KW-0175">Coiled coil</keyword>
<evidence type="ECO:0000313" key="3">
    <source>
        <dbReference type="EMBL" id="VAW72282.1"/>
    </source>
</evidence>
<evidence type="ECO:0000259" key="2">
    <source>
        <dbReference type="Pfam" id="PF20003"/>
    </source>
</evidence>
<name>A0A3B0YAE7_9ZZZZ</name>
<organism evidence="3">
    <name type="scientific">hydrothermal vent metagenome</name>
    <dbReference type="NCBI Taxonomy" id="652676"/>
    <lineage>
        <taxon>unclassified sequences</taxon>
        <taxon>metagenomes</taxon>
        <taxon>ecological metagenomes</taxon>
    </lineage>
</organism>
<proteinExistence type="predicted"/>
<dbReference type="InterPro" id="IPR045484">
    <property type="entry name" value="fvmX5"/>
</dbReference>
<protein>
    <recommendedName>
        <fullName evidence="2">FtsH ternary system domain-containing protein</fullName>
    </recommendedName>
</protein>
<dbReference type="Pfam" id="PF20003">
    <property type="entry name" value="fvmX5"/>
    <property type="match status" value="1"/>
</dbReference>
<dbReference type="EMBL" id="UOFL01000036">
    <property type="protein sequence ID" value="VAW72282.1"/>
    <property type="molecule type" value="Genomic_DNA"/>
</dbReference>
<feature type="coiled-coil region" evidence="1">
    <location>
        <begin position="103"/>
        <end position="153"/>
    </location>
</feature>
<sequence length="186" mass="20880">MSRAYRIAISESAKRQIEIKDGIQVGLELLPVLPLKRMVELLSLELEKRGFECDGAIATRTEDNGVVIRIDMENATIDIVLENDVEIEVSREKTKVVEEEVQVEQEKKMKQLLAKEIEQALDEKQEQSRLALTNQLKSSLRDIQQEIDQVINATIIAGLKEKAAQLGDIEEVIESGDGSVSIRINV</sequence>
<accession>A0A3B0YAE7</accession>
<reference evidence="3" key="1">
    <citation type="submission" date="2018-06" db="EMBL/GenBank/DDBJ databases">
        <authorList>
            <person name="Zhirakovskaya E."/>
        </authorList>
    </citation>
    <scope>NUCLEOTIDE SEQUENCE</scope>
</reference>
<evidence type="ECO:0000256" key="1">
    <source>
        <dbReference type="SAM" id="Coils"/>
    </source>
</evidence>
<feature type="domain" description="FtsH ternary system" evidence="2">
    <location>
        <begin position="1"/>
        <end position="186"/>
    </location>
</feature>
<dbReference type="AlphaFoldDB" id="A0A3B0YAE7"/>
<gene>
    <name evidence="3" type="ORF">MNBD_GAMMA12-1689</name>
</gene>